<dbReference type="EMBL" id="JAAIUW010000011">
    <property type="protein sequence ID" value="KAF7808721.1"/>
    <property type="molecule type" value="Genomic_DNA"/>
</dbReference>
<evidence type="ECO:0000313" key="2">
    <source>
        <dbReference type="EMBL" id="KAF7808721.1"/>
    </source>
</evidence>
<reference evidence="2" key="1">
    <citation type="submission" date="2020-09" db="EMBL/GenBank/DDBJ databases">
        <title>Genome-Enabled Discovery of Anthraquinone Biosynthesis in Senna tora.</title>
        <authorList>
            <person name="Kang S.-H."/>
            <person name="Pandey R.P."/>
            <person name="Lee C.-M."/>
            <person name="Sim J.-S."/>
            <person name="Jeong J.-T."/>
            <person name="Choi B.-S."/>
            <person name="Jung M."/>
            <person name="Ginzburg D."/>
            <person name="Zhao K."/>
            <person name="Won S.Y."/>
            <person name="Oh T.-J."/>
            <person name="Yu Y."/>
            <person name="Kim N.-H."/>
            <person name="Lee O.R."/>
            <person name="Lee T.-H."/>
            <person name="Bashyal P."/>
            <person name="Kim T.-S."/>
            <person name="Lee W.-H."/>
            <person name="Kawkins C."/>
            <person name="Kim C.-K."/>
            <person name="Kim J.S."/>
            <person name="Ahn B.O."/>
            <person name="Rhee S.Y."/>
            <person name="Sohng J.K."/>
        </authorList>
    </citation>
    <scope>NUCLEOTIDE SEQUENCE</scope>
    <source>
        <tissue evidence="2">Leaf</tissue>
    </source>
</reference>
<evidence type="ECO:0000259" key="1">
    <source>
        <dbReference type="SMART" id="SM01037"/>
    </source>
</evidence>
<name>A0A834SSA8_9FABA</name>
<protein>
    <submittedName>
        <fullName evidence="2">MLP-like protein 31</fullName>
    </submittedName>
</protein>
<comment type="caution">
    <text evidence="2">The sequence shown here is derived from an EMBL/GenBank/DDBJ whole genome shotgun (WGS) entry which is preliminary data.</text>
</comment>
<proteinExistence type="predicted"/>
<dbReference type="Gene3D" id="3.30.530.20">
    <property type="match status" value="1"/>
</dbReference>
<dbReference type="InterPro" id="IPR023393">
    <property type="entry name" value="START-like_dom_sf"/>
</dbReference>
<sequence>MSSVSRLEADLELKTSAVKFLEIFALKVYELSTFSPNIIQNIDILSGEWGTPGFVILVNYTLVDGKAQVAKEVVESIDLIDLSITFKVVEGDLLEEYNSFKFILKVSPTIIGGGSVVHWTFEYEKPNEDTPNPNSLMEEVLQVSKDIDAFVANLI</sequence>
<dbReference type="InterPro" id="IPR051761">
    <property type="entry name" value="MLP-like_ligand-binding"/>
</dbReference>
<dbReference type="SUPFAM" id="SSF55961">
    <property type="entry name" value="Bet v1-like"/>
    <property type="match status" value="1"/>
</dbReference>
<dbReference type="InterPro" id="IPR000916">
    <property type="entry name" value="Bet_v_I/MLP"/>
</dbReference>
<dbReference type="SMART" id="SM01037">
    <property type="entry name" value="Bet_v_1"/>
    <property type="match status" value="1"/>
</dbReference>
<dbReference type="Proteomes" id="UP000634136">
    <property type="component" value="Unassembled WGS sequence"/>
</dbReference>
<gene>
    <name evidence="2" type="ORF">G2W53_035464</name>
</gene>
<dbReference type="PANTHER" id="PTHR31907">
    <property type="entry name" value="MLP-LIKE PROTEIN 423"/>
    <property type="match status" value="1"/>
</dbReference>
<evidence type="ECO:0000313" key="3">
    <source>
        <dbReference type="Proteomes" id="UP000634136"/>
    </source>
</evidence>
<keyword evidence="3" id="KW-1185">Reference proteome</keyword>
<accession>A0A834SSA8</accession>
<feature type="domain" description="Bet v I/Major latex protein" evidence="1">
    <location>
        <begin position="2"/>
        <end position="154"/>
    </location>
</feature>
<dbReference type="OrthoDB" id="1858121at2759"/>
<dbReference type="CDD" id="cd07816">
    <property type="entry name" value="Bet_v1-like"/>
    <property type="match status" value="1"/>
</dbReference>
<organism evidence="2 3">
    <name type="scientific">Senna tora</name>
    <dbReference type="NCBI Taxonomy" id="362788"/>
    <lineage>
        <taxon>Eukaryota</taxon>
        <taxon>Viridiplantae</taxon>
        <taxon>Streptophyta</taxon>
        <taxon>Embryophyta</taxon>
        <taxon>Tracheophyta</taxon>
        <taxon>Spermatophyta</taxon>
        <taxon>Magnoliopsida</taxon>
        <taxon>eudicotyledons</taxon>
        <taxon>Gunneridae</taxon>
        <taxon>Pentapetalae</taxon>
        <taxon>rosids</taxon>
        <taxon>fabids</taxon>
        <taxon>Fabales</taxon>
        <taxon>Fabaceae</taxon>
        <taxon>Caesalpinioideae</taxon>
        <taxon>Cassia clade</taxon>
        <taxon>Senna</taxon>
    </lineage>
</organism>
<dbReference type="GO" id="GO:0006952">
    <property type="term" value="P:defense response"/>
    <property type="evidence" value="ECO:0007669"/>
    <property type="project" value="InterPro"/>
</dbReference>
<dbReference type="Pfam" id="PF00407">
    <property type="entry name" value="Bet_v_1"/>
    <property type="match status" value="1"/>
</dbReference>
<dbReference type="AlphaFoldDB" id="A0A834SSA8"/>